<dbReference type="RefSeq" id="WP_066149619.1">
    <property type="nucleotide sequence ID" value="NZ_CP020814.1"/>
</dbReference>
<evidence type="ECO:0000313" key="2">
    <source>
        <dbReference type="Proteomes" id="UP000193006"/>
    </source>
</evidence>
<organism evidence="1 2">
    <name type="scientific">Halalkalibacter krulwichiae</name>
    <dbReference type="NCBI Taxonomy" id="199441"/>
    <lineage>
        <taxon>Bacteria</taxon>
        <taxon>Bacillati</taxon>
        <taxon>Bacillota</taxon>
        <taxon>Bacilli</taxon>
        <taxon>Bacillales</taxon>
        <taxon>Bacillaceae</taxon>
        <taxon>Halalkalibacter</taxon>
    </lineage>
</organism>
<sequence>MPSIANIKALLDLKDNDNSEDNVLLIYLTRATNHVLTYCNVKELNSSLEELAEDIAVFNYRNKGVENIVSEGKGSLSESYRDDLPPDIIRRLNENRRMRFV</sequence>
<dbReference type="STRING" id="199441.BkAM31D_13530"/>
<evidence type="ECO:0000313" key="1">
    <source>
        <dbReference type="EMBL" id="ARK30773.1"/>
    </source>
</evidence>
<accession>A0A1X9MF97</accession>
<keyword evidence="2" id="KW-1185">Reference proteome</keyword>
<dbReference type="InterPro" id="IPR053746">
    <property type="entry name" value="Viral_HT_Connector_Assembly"/>
</dbReference>
<dbReference type="KEGG" id="bkw:BkAM31D_13530"/>
<proteinExistence type="predicted"/>
<gene>
    <name evidence="1" type="ORF">BkAM31D_13530</name>
</gene>
<dbReference type="AlphaFoldDB" id="A0A1X9MF97"/>
<dbReference type="Pfam" id="PF05135">
    <property type="entry name" value="Phage_connect_1"/>
    <property type="match status" value="1"/>
</dbReference>
<name>A0A1X9MF97_9BACI</name>
<reference evidence="1 2" key="1">
    <citation type="submission" date="2017-04" db="EMBL/GenBank/DDBJ databases">
        <title>Bacillus krulwichiae AM31D Genome sequencing and assembly.</title>
        <authorList>
            <person name="Krulwich T.A."/>
            <person name="Anastor L."/>
            <person name="Ehrlich R."/>
            <person name="Ehrlich G.D."/>
            <person name="Janto B."/>
        </authorList>
    </citation>
    <scope>NUCLEOTIDE SEQUENCE [LARGE SCALE GENOMIC DNA]</scope>
    <source>
        <strain evidence="1 2">AM31D</strain>
    </source>
</reference>
<dbReference type="Gene3D" id="1.10.246.150">
    <property type="match status" value="1"/>
</dbReference>
<dbReference type="EMBL" id="CP020814">
    <property type="protein sequence ID" value="ARK30773.1"/>
    <property type="molecule type" value="Genomic_DNA"/>
</dbReference>
<protein>
    <submittedName>
        <fullName evidence="1">Phage gp6-like head-tail connector protein</fullName>
    </submittedName>
</protein>
<dbReference type="Proteomes" id="UP000193006">
    <property type="component" value="Chromosome"/>
</dbReference>
<dbReference type="InterPro" id="IPR021146">
    <property type="entry name" value="Phage_gp6-like_head-tail"/>
</dbReference>